<dbReference type="PANTHER" id="PTHR30408:SF12">
    <property type="entry name" value="TYPE I RESTRICTION ENZYME MJAVIII SPECIFICITY SUBUNIT"/>
    <property type="match status" value="1"/>
</dbReference>
<evidence type="ECO:0000313" key="4">
    <source>
        <dbReference type="Proteomes" id="UP000565613"/>
    </source>
</evidence>
<gene>
    <name evidence="3" type="ORF">HF885_10230</name>
</gene>
<dbReference type="PANTHER" id="PTHR30408">
    <property type="entry name" value="TYPE-1 RESTRICTION ENZYME ECOKI SPECIFICITY PROTEIN"/>
    <property type="match status" value="1"/>
</dbReference>
<keyword evidence="3" id="KW-0540">Nuclease</keyword>
<keyword evidence="3" id="KW-0255">Endonuclease</keyword>
<dbReference type="EMBL" id="JABAGR010000019">
    <property type="protein sequence ID" value="NMF26780.1"/>
    <property type="molecule type" value="Genomic_DNA"/>
</dbReference>
<name>A0A7X9TC74_9ACTN</name>
<dbReference type="AlphaFoldDB" id="A0A7X9TC74"/>
<protein>
    <submittedName>
        <fullName evidence="3">Restriction endonuclease subunit S</fullName>
    </submittedName>
</protein>
<keyword evidence="3" id="KW-0378">Hydrolase</keyword>
<evidence type="ECO:0000313" key="3">
    <source>
        <dbReference type="EMBL" id="NMF26780.1"/>
    </source>
</evidence>
<accession>A0A7X9TC74</accession>
<dbReference type="Gene3D" id="3.90.220.20">
    <property type="entry name" value="DNA methylase specificity domains"/>
    <property type="match status" value="2"/>
</dbReference>
<sequence length="221" mass="24771">MSGNVPAIRFAGFTEPWEQRKLNQFVSVTSEKNLDGTFAREDVLSVSHDLGVVNQIEFQGRSFAGADVSVYGILRHGDIVYTKSPLRANPYGIIKTNKGRSGIVSTLYATYRARPGVDPDFVQCYFDQDARLNNYLHPLVNKGAKNDMKVSAGNAITGDVCFPEYEEQRLIAMLFDRLDNLITLHQHKHDQLATLKKSLLEKMFPKPGSDVPELRFAGFTE</sequence>
<dbReference type="InterPro" id="IPR044946">
    <property type="entry name" value="Restrct_endonuc_typeI_TRD_sf"/>
</dbReference>
<dbReference type="SUPFAM" id="SSF116734">
    <property type="entry name" value="DNA methylase specificity domain"/>
    <property type="match status" value="1"/>
</dbReference>
<feature type="non-terminal residue" evidence="3">
    <location>
        <position position="221"/>
    </location>
</feature>
<keyword evidence="2" id="KW-0238">DNA-binding</keyword>
<evidence type="ECO:0000256" key="2">
    <source>
        <dbReference type="ARBA" id="ARBA00023125"/>
    </source>
</evidence>
<dbReference type="InterPro" id="IPR052021">
    <property type="entry name" value="Type-I_RS_S_subunit"/>
</dbReference>
<reference evidence="3 4" key="1">
    <citation type="submission" date="2020-04" db="EMBL/GenBank/DDBJ databases">
        <authorList>
            <person name="Hitch T.C.A."/>
            <person name="Wylensek D."/>
            <person name="Clavel T."/>
        </authorList>
    </citation>
    <scope>NUCLEOTIDE SEQUENCE [LARGE SCALE GENOMIC DNA]</scope>
    <source>
        <strain evidence="3 4">105184</strain>
    </source>
</reference>
<dbReference type="GO" id="GO:0003677">
    <property type="term" value="F:DNA binding"/>
    <property type="evidence" value="ECO:0007669"/>
    <property type="project" value="UniProtKB-KW"/>
</dbReference>
<dbReference type="GO" id="GO:0004519">
    <property type="term" value="F:endonuclease activity"/>
    <property type="evidence" value="ECO:0007669"/>
    <property type="project" value="UniProtKB-KW"/>
</dbReference>
<dbReference type="Proteomes" id="UP000565613">
    <property type="component" value="Unassembled WGS sequence"/>
</dbReference>
<dbReference type="GO" id="GO:0009307">
    <property type="term" value="P:DNA restriction-modification system"/>
    <property type="evidence" value="ECO:0007669"/>
    <property type="project" value="UniProtKB-KW"/>
</dbReference>
<proteinExistence type="predicted"/>
<evidence type="ECO:0000256" key="1">
    <source>
        <dbReference type="ARBA" id="ARBA00022747"/>
    </source>
</evidence>
<organism evidence="3 4">
    <name type="scientific">Parafannyhessea umbonata</name>
    <dbReference type="NCBI Taxonomy" id="604330"/>
    <lineage>
        <taxon>Bacteria</taxon>
        <taxon>Bacillati</taxon>
        <taxon>Actinomycetota</taxon>
        <taxon>Coriobacteriia</taxon>
        <taxon>Coriobacteriales</taxon>
        <taxon>Atopobiaceae</taxon>
        <taxon>Parafannyhessea</taxon>
    </lineage>
</organism>
<comment type="caution">
    <text evidence="3">The sequence shown here is derived from an EMBL/GenBank/DDBJ whole genome shotgun (WGS) entry which is preliminary data.</text>
</comment>
<keyword evidence="1" id="KW-0680">Restriction system</keyword>